<name>A0A1T5BXS3_9SPHI</name>
<evidence type="ECO:0000313" key="1">
    <source>
        <dbReference type="EMBL" id="SKB51956.1"/>
    </source>
</evidence>
<dbReference type="STRING" id="623280.SAMN05660226_01846"/>
<sequence>MLVYPSLDYELNTQVRKHREANGYAQEEFAFLIGRDVADVVKYEDLTTTDAYDFNHINRYARVLHRVPKDFVFKESLPENDIKIEARKTTYKTKTMYRGERQIMVGGKPQWVKLEPYSIPIAEITVDSSDRQRMVALLDGLLLEGYFRDGVTGYDLYMHVGTLWAGSFRPKLLIEGLAVLSGRRKRPKLLPMRKAPKTDEKWILYKEDLDED</sequence>
<dbReference type="OrthoDB" id="798086at2"/>
<evidence type="ECO:0000313" key="2">
    <source>
        <dbReference type="Proteomes" id="UP000190541"/>
    </source>
</evidence>
<accession>A0A1T5BXS3</accession>
<dbReference type="EMBL" id="FUYS01000003">
    <property type="protein sequence ID" value="SKB51956.1"/>
    <property type="molecule type" value="Genomic_DNA"/>
</dbReference>
<gene>
    <name evidence="1" type="ORF">SAMN05660226_01846</name>
</gene>
<protein>
    <submittedName>
        <fullName evidence="1">Uncharacterized protein</fullName>
    </submittedName>
</protein>
<dbReference type="AlphaFoldDB" id="A0A1T5BXS3"/>
<reference evidence="1 2" key="1">
    <citation type="submission" date="2017-02" db="EMBL/GenBank/DDBJ databases">
        <authorList>
            <person name="Peterson S.W."/>
        </authorList>
    </citation>
    <scope>NUCLEOTIDE SEQUENCE [LARGE SCALE GENOMIC DNA]</scope>
    <source>
        <strain evidence="1 2">DSM 22899</strain>
    </source>
</reference>
<proteinExistence type="predicted"/>
<dbReference type="Proteomes" id="UP000190541">
    <property type="component" value="Unassembled WGS sequence"/>
</dbReference>
<dbReference type="RefSeq" id="WP_079716502.1">
    <property type="nucleotide sequence ID" value="NZ_FUYS01000003.1"/>
</dbReference>
<organism evidence="1 2">
    <name type="scientific">Parapedobacter luteus</name>
    <dbReference type="NCBI Taxonomy" id="623280"/>
    <lineage>
        <taxon>Bacteria</taxon>
        <taxon>Pseudomonadati</taxon>
        <taxon>Bacteroidota</taxon>
        <taxon>Sphingobacteriia</taxon>
        <taxon>Sphingobacteriales</taxon>
        <taxon>Sphingobacteriaceae</taxon>
        <taxon>Parapedobacter</taxon>
    </lineage>
</organism>
<keyword evidence="2" id="KW-1185">Reference proteome</keyword>